<sequence length="443" mass="49177">MKNSIMLTAVLIASFFYGCKKHSLPSSVTGTSTPFFDSAVQYLQFYLSSYRFNQLDFSKSKILTNRYGNAGILVFERGNDDTKFLLLKKTKSGYFGNWIDLSGLKGSSHYRSGEIFIDRIDDVSMTTLKVDSNKVVKNETMYKTISKFDDTYFDKSQYLPKRKTPSSLEKESAVLPEVIIYYDVNSSGVDYFSWYWLLDQMPSSSYDYFTAGSGGGGGDINSSSSGYTPVVFSPTFYSPDEPILDLGKELRCFSIDATSTYSISVNVNQPDPGTRDIINPLSSFPVGHTYLTLEQHNADGSSVIRNVGFYPRNTVKPGSETDESVFGEDSYTPYDVTLTFVVTGPEMNTVIGRIEDQQALQYDLNNFNCTNSAMDALKSINVNLPSTKADETLFSGNDPGDLGEDIRNMNLDNFSSQNGNRKITRTVSNSNNQYPKGKAGTCG</sequence>
<organism evidence="2 3">
    <name type="scientific">Ginsengibacter hankyongi</name>
    <dbReference type="NCBI Taxonomy" id="2607284"/>
    <lineage>
        <taxon>Bacteria</taxon>
        <taxon>Pseudomonadati</taxon>
        <taxon>Bacteroidota</taxon>
        <taxon>Chitinophagia</taxon>
        <taxon>Chitinophagales</taxon>
        <taxon>Chitinophagaceae</taxon>
        <taxon>Ginsengibacter</taxon>
    </lineage>
</organism>
<dbReference type="Proteomes" id="UP000326903">
    <property type="component" value="Unassembled WGS sequence"/>
</dbReference>
<proteinExistence type="predicted"/>
<dbReference type="EMBL" id="VYQF01000003">
    <property type="protein sequence ID" value="KAA9038706.1"/>
    <property type="molecule type" value="Genomic_DNA"/>
</dbReference>
<feature type="region of interest" description="Disordered" evidence="1">
    <location>
        <begin position="412"/>
        <end position="443"/>
    </location>
</feature>
<accession>A0A5J5IHG5</accession>
<comment type="caution">
    <text evidence="2">The sequence shown here is derived from an EMBL/GenBank/DDBJ whole genome shotgun (WGS) entry which is preliminary data.</text>
</comment>
<keyword evidence="3" id="KW-1185">Reference proteome</keyword>
<feature type="compositionally biased region" description="Polar residues" evidence="1">
    <location>
        <begin position="412"/>
        <end position="434"/>
    </location>
</feature>
<evidence type="ECO:0008006" key="4">
    <source>
        <dbReference type="Google" id="ProtNLM"/>
    </source>
</evidence>
<evidence type="ECO:0000313" key="2">
    <source>
        <dbReference type="EMBL" id="KAA9038706.1"/>
    </source>
</evidence>
<name>A0A5J5IHG5_9BACT</name>
<dbReference type="PROSITE" id="PS51257">
    <property type="entry name" value="PROKAR_LIPOPROTEIN"/>
    <property type="match status" value="1"/>
</dbReference>
<gene>
    <name evidence="2" type="ORF">FW778_14260</name>
</gene>
<dbReference type="AlphaFoldDB" id="A0A5J5IHG5"/>
<evidence type="ECO:0000256" key="1">
    <source>
        <dbReference type="SAM" id="MobiDB-lite"/>
    </source>
</evidence>
<reference evidence="2 3" key="1">
    <citation type="submission" date="2019-09" db="EMBL/GenBank/DDBJ databases">
        <title>Draft genome sequence of Ginsengibacter sp. BR5-29.</title>
        <authorList>
            <person name="Im W.-T."/>
        </authorList>
    </citation>
    <scope>NUCLEOTIDE SEQUENCE [LARGE SCALE GENOMIC DNA]</scope>
    <source>
        <strain evidence="2 3">BR5-29</strain>
    </source>
</reference>
<protein>
    <recommendedName>
        <fullName evidence="4">Lipoprotein</fullName>
    </recommendedName>
</protein>
<evidence type="ECO:0000313" key="3">
    <source>
        <dbReference type="Proteomes" id="UP000326903"/>
    </source>
</evidence>
<dbReference type="RefSeq" id="WP_150415427.1">
    <property type="nucleotide sequence ID" value="NZ_VYQF01000003.1"/>
</dbReference>